<evidence type="ECO:0000256" key="1">
    <source>
        <dbReference type="SAM" id="MobiDB-lite"/>
    </source>
</evidence>
<feature type="region of interest" description="Disordered" evidence="1">
    <location>
        <begin position="1"/>
        <end position="92"/>
    </location>
</feature>
<feature type="non-terminal residue" evidence="2">
    <location>
        <position position="103"/>
    </location>
</feature>
<organism evidence="2">
    <name type="scientific">uncultured Ramlibacter sp</name>
    <dbReference type="NCBI Taxonomy" id="260755"/>
    <lineage>
        <taxon>Bacteria</taxon>
        <taxon>Pseudomonadati</taxon>
        <taxon>Pseudomonadota</taxon>
        <taxon>Betaproteobacteria</taxon>
        <taxon>Burkholderiales</taxon>
        <taxon>Comamonadaceae</taxon>
        <taxon>Ramlibacter</taxon>
        <taxon>environmental samples</taxon>
    </lineage>
</organism>
<feature type="compositionally biased region" description="Low complexity" evidence="1">
    <location>
        <begin position="72"/>
        <end position="86"/>
    </location>
</feature>
<feature type="compositionally biased region" description="Basic residues" evidence="1">
    <location>
        <begin position="25"/>
        <end position="46"/>
    </location>
</feature>
<reference evidence="2" key="1">
    <citation type="submission" date="2020-02" db="EMBL/GenBank/DDBJ databases">
        <authorList>
            <person name="Meier V. D."/>
        </authorList>
    </citation>
    <scope>NUCLEOTIDE SEQUENCE</scope>
    <source>
        <strain evidence="2">AVDCRST_MAG51</strain>
    </source>
</reference>
<dbReference type="AlphaFoldDB" id="A0A6J4PEF7"/>
<dbReference type="EMBL" id="CADCUX010000322">
    <property type="protein sequence ID" value="CAA9412261.1"/>
    <property type="molecule type" value="Genomic_DNA"/>
</dbReference>
<feature type="non-terminal residue" evidence="2">
    <location>
        <position position="1"/>
    </location>
</feature>
<name>A0A6J4PEF7_9BURK</name>
<protein>
    <submittedName>
        <fullName evidence="2">Uncharacterized protein</fullName>
    </submittedName>
</protein>
<evidence type="ECO:0000313" key="2">
    <source>
        <dbReference type="EMBL" id="CAA9412261.1"/>
    </source>
</evidence>
<gene>
    <name evidence="2" type="ORF">AVDCRST_MAG51-1487</name>
</gene>
<sequence length="103" mass="10721">ASLHRAPLPAAGRRGGIGTAGAGPVRRRPAQPACRAHRARGCRQPHRGSALWRADREHHGPAQGRHAGLRSGAGQPVAQPAGGPAQWLVGGRRPAVLERVPVL</sequence>
<proteinExistence type="predicted"/>
<accession>A0A6J4PEF7</accession>